<keyword evidence="6" id="KW-1185">Reference proteome</keyword>
<comment type="subcellular location">
    <subcellularLocation>
        <location evidence="1">Cell outer membrane</location>
    </subcellularLocation>
</comment>
<gene>
    <name evidence="5" type="ORF">OSH09_04810</name>
</gene>
<evidence type="ECO:0000313" key="6">
    <source>
        <dbReference type="Proteomes" id="UP001209916"/>
    </source>
</evidence>
<dbReference type="Proteomes" id="UP001209916">
    <property type="component" value="Unassembled WGS sequence"/>
</dbReference>
<dbReference type="InterPro" id="IPR036942">
    <property type="entry name" value="Beta-barrel_TonB_sf"/>
</dbReference>
<feature type="region of interest" description="Disordered" evidence="4">
    <location>
        <begin position="1"/>
        <end position="27"/>
    </location>
</feature>
<keyword evidence="3" id="KW-0998">Cell outer membrane</keyword>
<evidence type="ECO:0000313" key="5">
    <source>
        <dbReference type="EMBL" id="MCX5463494.1"/>
    </source>
</evidence>
<comment type="caution">
    <text evidence="5">The sequence shown here is derived from an EMBL/GenBank/DDBJ whole genome shotgun (WGS) entry which is preliminary data.</text>
</comment>
<sequence>MDLTPATTLSLGLSRQRQHNEGSSWGGFPTRADGSFYDLSPHGFLGSDWEYLGRVRLRCELPVVYRRRTAQIYPERGYA</sequence>
<evidence type="ECO:0000256" key="3">
    <source>
        <dbReference type="ARBA" id="ARBA00023237"/>
    </source>
</evidence>
<evidence type="ECO:0000256" key="2">
    <source>
        <dbReference type="ARBA" id="ARBA00023136"/>
    </source>
</evidence>
<name>A0ABT3VJ22_9BURK</name>
<keyword evidence="2" id="KW-0472">Membrane</keyword>
<dbReference type="Gene3D" id="2.40.170.20">
    <property type="entry name" value="TonB-dependent receptor, beta-barrel domain"/>
    <property type="match status" value="1"/>
</dbReference>
<proteinExistence type="predicted"/>
<dbReference type="RefSeq" id="WP_266120330.1">
    <property type="nucleotide sequence ID" value="NZ_JAPKNA010000001.1"/>
</dbReference>
<protein>
    <submittedName>
        <fullName evidence="5">Uncharacterized protein</fullName>
    </submittedName>
</protein>
<feature type="compositionally biased region" description="Polar residues" evidence="4">
    <location>
        <begin position="1"/>
        <end position="15"/>
    </location>
</feature>
<accession>A0ABT3VJ22</accession>
<evidence type="ECO:0000256" key="4">
    <source>
        <dbReference type="SAM" id="MobiDB-lite"/>
    </source>
</evidence>
<dbReference type="EMBL" id="JAPKNA010000001">
    <property type="protein sequence ID" value="MCX5463494.1"/>
    <property type="molecule type" value="Genomic_DNA"/>
</dbReference>
<organism evidence="5 6">
    <name type="scientific">Alcaligenes parafaecalis</name>
    <dbReference type="NCBI Taxonomy" id="171260"/>
    <lineage>
        <taxon>Bacteria</taxon>
        <taxon>Pseudomonadati</taxon>
        <taxon>Pseudomonadota</taxon>
        <taxon>Betaproteobacteria</taxon>
        <taxon>Burkholderiales</taxon>
        <taxon>Alcaligenaceae</taxon>
        <taxon>Alcaligenes</taxon>
    </lineage>
</organism>
<reference evidence="5 6" key="1">
    <citation type="submission" date="2022-11" db="EMBL/GenBank/DDBJ databases">
        <title>Biodiversity and phylogenetic relationships of bacteria.</title>
        <authorList>
            <person name="Machado R.A.R."/>
            <person name="Bhat A."/>
            <person name="Loulou A."/>
            <person name="Kallel S."/>
        </authorList>
    </citation>
    <scope>NUCLEOTIDE SEQUENCE [LARGE SCALE GENOMIC DNA]</scope>
    <source>
        <strain evidence="5 6">DSM 13975</strain>
    </source>
</reference>
<evidence type="ECO:0000256" key="1">
    <source>
        <dbReference type="ARBA" id="ARBA00004442"/>
    </source>
</evidence>